<dbReference type="EMBL" id="JBHSIT010000001">
    <property type="protein sequence ID" value="MFC4906261.1"/>
    <property type="molecule type" value="Genomic_DNA"/>
</dbReference>
<name>A0ABV9TS78_9ACTN</name>
<feature type="region of interest" description="Disordered" evidence="1">
    <location>
        <begin position="1"/>
        <end position="42"/>
    </location>
</feature>
<feature type="domain" description="GH16" evidence="2">
    <location>
        <begin position="40"/>
        <end position="263"/>
    </location>
</feature>
<dbReference type="RefSeq" id="WP_378251974.1">
    <property type="nucleotide sequence ID" value="NZ_JBHSIT010000001.1"/>
</dbReference>
<dbReference type="SUPFAM" id="SSF49899">
    <property type="entry name" value="Concanavalin A-like lectins/glucanases"/>
    <property type="match status" value="1"/>
</dbReference>
<keyword evidence="4" id="KW-1185">Reference proteome</keyword>
<organism evidence="3 4">
    <name type="scientific">Actinomadura gamaensis</name>
    <dbReference type="NCBI Taxonomy" id="1763541"/>
    <lineage>
        <taxon>Bacteria</taxon>
        <taxon>Bacillati</taxon>
        <taxon>Actinomycetota</taxon>
        <taxon>Actinomycetes</taxon>
        <taxon>Streptosporangiales</taxon>
        <taxon>Thermomonosporaceae</taxon>
        <taxon>Actinomadura</taxon>
    </lineage>
</organism>
<keyword evidence="3" id="KW-0378">Hydrolase</keyword>
<evidence type="ECO:0000313" key="4">
    <source>
        <dbReference type="Proteomes" id="UP001595872"/>
    </source>
</evidence>
<dbReference type="PROSITE" id="PS51762">
    <property type="entry name" value="GH16_2"/>
    <property type="match status" value="1"/>
</dbReference>
<dbReference type="GO" id="GO:0016787">
    <property type="term" value="F:hydrolase activity"/>
    <property type="evidence" value="ECO:0007669"/>
    <property type="project" value="UniProtKB-KW"/>
</dbReference>
<dbReference type="InterPro" id="IPR000757">
    <property type="entry name" value="Beta-glucanase-like"/>
</dbReference>
<sequence>MRLFPHREIRHRRSGGRGGDPGRPGEPSSAAGAPPTAAARYGWGSPVASDDFASARLDHRAWEVYDGPGHGGAGRRSPRAVSVRDGALTLTGRPDGTTGGLAWKAGSQHTGRWEARVRMNRACAAYHPVLLLWPIGAGGGNAPKGGGGEVDWLEVADDGTRQQAEFFLHYGSEHANDQLYGRTRVDLTTWHAFALEWTPKSISGFVDGRRWFTTTRRRALPPGPMGQTVQLDWFPGDAGRTAPGIDRNAPATFQLDWIRMYRL</sequence>
<reference evidence="4" key="1">
    <citation type="journal article" date="2019" name="Int. J. Syst. Evol. Microbiol.">
        <title>The Global Catalogue of Microorganisms (GCM) 10K type strain sequencing project: providing services to taxonomists for standard genome sequencing and annotation.</title>
        <authorList>
            <consortium name="The Broad Institute Genomics Platform"/>
            <consortium name="The Broad Institute Genome Sequencing Center for Infectious Disease"/>
            <person name="Wu L."/>
            <person name="Ma J."/>
        </authorList>
    </citation>
    <scope>NUCLEOTIDE SEQUENCE [LARGE SCALE GENOMIC DNA]</scope>
    <source>
        <strain evidence="4">KLKA75</strain>
    </source>
</reference>
<dbReference type="Gene3D" id="2.60.120.200">
    <property type="match status" value="1"/>
</dbReference>
<dbReference type="Proteomes" id="UP001595872">
    <property type="component" value="Unassembled WGS sequence"/>
</dbReference>
<dbReference type="Pfam" id="PF00722">
    <property type="entry name" value="Glyco_hydro_16"/>
    <property type="match status" value="1"/>
</dbReference>
<dbReference type="InterPro" id="IPR013320">
    <property type="entry name" value="ConA-like_dom_sf"/>
</dbReference>
<proteinExistence type="predicted"/>
<evidence type="ECO:0000313" key="3">
    <source>
        <dbReference type="EMBL" id="MFC4906261.1"/>
    </source>
</evidence>
<comment type="caution">
    <text evidence="3">The sequence shown here is derived from an EMBL/GenBank/DDBJ whole genome shotgun (WGS) entry which is preliminary data.</text>
</comment>
<feature type="compositionally biased region" description="Low complexity" evidence="1">
    <location>
        <begin position="25"/>
        <end position="40"/>
    </location>
</feature>
<protein>
    <submittedName>
        <fullName evidence="3">Glycoside hydrolase family 16 protein</fullName>
    </submittedName>
</protein>
<accession>A0ABV9TS78</accession>
<gene>
    <name evidence="3" type="ORF">ACFPCY_02940</name>
</gene>
<dbReference type="CDD" id="cd00413">
    <property type="entry name" value="Glyco_hydrolase_16"/>
    <property type="match status" value="1"/>
</dbReference>
<evidence type="ECO:0000259" key="2">
    <source>
        <dbReference type="PROSITE" id="PS51762"/>
    </source>
</evidence>
<evidence type="ECO:0000256" key="1">
    <source>
        <dbReference type="SAM" id="MobiDB-lite"/>
    </source>
</evidence>